<feature type="domain" description="T6SS Phospholipase effector Tle1-like catalytic" evidence="2">
    <location>
        <begin position="14"/>
        <end position="310"/>
    </location>
</feature>
<organism evidence="3 4">
    <name type="scientific">Bradyrhizobium shewense</name>
    <dbReference type="NCBI Taxonomy" id="1761772"/>
    <lineage>
        <taxon>Bacteria</taxon>
        <taxon>Pseudomonadati</taxon>
        <taxon>Pseudomonadota</taxon>
        <taxon>Alphaproteobacteria</taxon>
        <taxon>Hyphomicrobiales</taxon>
        <taxon>Nitrobacteraceae</taxon>
        <taxon>Bradyrhizobium</taxon>
    </lineage>
</organism>
<dbReference type="InterPro" id="IPR029058">
    <property type="entry name" value="AB_hydrolase_fold"/>
</dbReference>
<proteinExistence type="predicted"/>
<dbReference type="PANTHER" id="PTHR33840:SF1">
    <property type="entry name" value="TLE1 PHOSPHOLIPASE DOMAIN-CONTAINING PROTEIN"/>
    <property type="match status" value="1"/>
</dbReference>
<dbReference type="InterPro" id="IPR018712">
    <property type="entry name" value="Tle1-like_cat"/>
</dbReference>
<dbReference type="SUPFAM" id="SSF53474">
    <property type="entry name" value="alpha/beta-Hydrolases"/>
    <property type="match status" value="1"/>
</dbReference>
<name>A0A1C3WU72_9BRAD</name>
<protein>
    <submittedName>
        <fullName evidence="3">Uncharacterized protein, PA2063/DUF2235 family</fullName>
    </submittedName>
</protein>
<accession>A0A1C3WU72</accession>
<dbReference type="AlphaFoldDB" id="A0A1C3WU72"/>
<dbReference type="PANTHER" id="PTHR33840">
    <property type="match status" value="1"/>
</dbReference>
<dbReference type="RefSeq" id="WP_245323441.1">
    <property type="nucleotide sequence ID" value="NZ_FMAI01000010.1"/>
</dbReference>
<feature type="region of interest" description="Disordered" evidence="1">
    <location>
        <begin position="429"/>
        <end position="457"/>
    </location>
</feature>
<dbReference type="Pfam" id="PF09994">
    <property type="entry name" value="T6SS_Tle1-like_cat"/>
    <property type="match status" value="1"/>
</dbReference>
<sequence length="457" mass="51206">MEHAHTTAPKPEPKNLVICCDGTGNEISENISNVLKLYRCLRKTDRTQPRQMVFYDPGVGTVTEPTTWHRLKANINLVLGLATGYGLDDNVLSAYCFLVEHYAPGDRIFLFGFSRGAYTVRVLAGLIHKVGLIRPEQANLAGSGLVAYKQYSGTGRGNDVEDLSDVAFDDQGPLPKDQFDLAAQFARITSTRWPTIHFIGVWDTVASVIVPRADRLFWPSLEELAFTLRNPSVKIFRQAIAIDERRCMFRLKKYCEPQEFWSNRYVPDEKKVPQDILQVWFAGVHSDVGGGYPEAESGDSKYPLIWMIAEAEKAGLNFNPATIKQLAWGIQRKNSPFQYVEPAYTGKTGVLHDSMTAGWRLLEYLPKSAKYKEWPERKVFLGFYIPDCEPRPIPEGAHVHESVLKRMAVEPDYRPVNFPKDYVTVPMPVGPGEQGDPGTLPPSPGGGGSAHMERSEM</sequence>
<keyword evidence="4" id="KW-1185">Reference proteome</keyword>
<reference evidence="4" key="1">
    <citation type="submission" date="2016-08" db="EMBL/GenBank/DDBJ databases">
        <authorList>
            <person name="Varghese N."/>
            <person name="Submissions Spin"/>
        </authorList>
    </citation>
    <scope>NUCLEOTIDE SEQUENCE [LARGE SCALE GENOMIC DNA]</scope>
    <source>
        <strain evidence="4">ERR11</strain>
    </source>
</reference>
<evidence type="ECO:0000313" key="3">
    <source>
        <dbReference type="EMBL" id="SCB43593.1"/>
    </source>
</evidence>
<gene>
    <name evidence="3" type="ORF">GA0061098_10104</name>
</gene>
<evidence type="ECO:0000259" key="2">
    <source>
        <dbReference type="Pfam" id="PF09994"/>
    </source>
</evidence>
<dbReference type="EMBL" id="FMAI01000010">
    <property type="protein sequence ID" value="SCB43593.1"/>
    <property type="molecule type" value="Genomic_DNA"/>
</dbReference>
<evidence type="ECO:0000256" key="1">
    <source>
        <dbReference type="SAM" id="MobiDB-lite"/>
    </source>
</evidence>
<evidence type="ECO:0000313" key="4">
    <source>
        <dbReference type="Proteomes" id="UP000199184"/>
    </source>
</evidence>
<dbReference type="Proteomes" id="UP000199184">
    <property type="component" value="Unassembled WGS sequence"/>
</dbReference>